<evidence type="ECO:0000256" key="1">
    <source>
        <dbReference type="SAM" id="MobiDB-lite"/>
    </source>
</evidence>
<accession>A0A5B7CKJ7</accession>
<keyword evidence="2" id="KW-1133">Transmembrane helix</keyword>
<keyword evidence="2" id="KW-0472">Membrane</keyword>
<dbReference type="EMBL" id="VSRR010000060">
    <property type="protein sequence ID" value="MPC09244.1"/>
    <property type="molecule type" value="Genomic_DNA"/>
</dbReference>
<name>A0A5B7CKJ7_PORTR</name>
<feature type="region of interest" description="Disordered" evidence="1">
    <location>
        <begin position="24"/>
        <end position="76"/>
    </location>
</feature>
<reference evidence="3 4" key="1">
    <citation type="submission" date="2019-05" db="EMBL/GenBank/DDBJ databases">
        <title>Another draft genome of Portunus trituberculatus and its Hox gene families provides insights of decapod evolution.</title>
        <authorList>
            <person name="Jeong J.-H."/>
            <person name="Song I."/>
            <person name="Kim S."/>
            <person name="Choi T."/>
            <person name="Kim D."/>
            <person name="Ryu S."/>
            <person name="Kim W."/>
        </authorList>
    </citation>
    <scope>NUCLEOTIDE SEQUENCE [LARGE SCALE GENOMIC DNA]</scope>
    <source>
        <tissue evidence="3">Muscle</tissue>
    </source>
</reference>
<evidence type="ECO:0000256" key="2">
    <source>
        <dbReference type="SAM" id="Phobius"/>
    </source>
</evidence>
<dbReference type="Proteomes" id="UP000324222">
    <property type="component" value="Unassembled WGS sequence"/>
</dbReference>
<evidence type="ECO:0000313" key="3">
    <source>
        <dbReference type="EMBL" id="MPC09244.1"/>
    </source>
</evidence>
<gene>
    <name evidence="3" type="ORF">E2C01_001847</name>
</gene>
<organism evidence="3 4">
    <name type="scientific">Portunus trituberculatus</name>
    <name type="common">Swimming crab</name>
    <name type="synonym">Neptunus trituberculatus</name>
    <dbReference type="NCBI Taxonomy" id="210409"/>
    <lineage>
        <taxon>Eukaryota</taxon>
        <taxon>Metazoa</taxon>
        <taxon>Ecdysozoa</taxon>
        <taxon>Arthropoda</taxon>
        <taxon>Crustacea</taxon>
        <taxon>Multicrustacea</taxon>
        <taxon>Malacostraca</taxon>
        <taxon>Eumalacostraca</taxon>
        <taxon>Eucarida</taxon>
        <taxon>Decapoda</taxon>
        <taxon>Pleocyemata</taxon>
        <taxon>Brachyura</taxon>
        <taxon>Eubrachyura</taxon>
        <taxon>Portunoidea</taxon>
        <taxon>Portunidae</taxon>
        <taxon>Portuninae</taxon>
        <taxon>Portunus</taxon>
    </lineage>
</organism>
<dbReference type="AlphaFoldDB" id="A0A5B7CKJ7"/>
<feature type="transmembrane region" description="Helical" evidence="2">
    <location>
        <begin position="87"/>
        <end position="104"/>
    </location>
</feature>
<keyword evidence="4" id="KW-1185">Reference proteome</keyword>
<evidence type="ECO:0000313" key="4">
    <source>
        <dbReference type="Proteomes" id="UP000324222"/>
    </source>
</evidence>
<keyword evidence="2" id="KW-0812">Transmembrane</keyword>
<comment type="caution">
    <text evidence="3">The sequence shown here is derived from an EMBL/GenBank/DDBJ whole genome shotgun (WGS) entry which is preliminary data.</text>
</comment>
<feature type="compositionally biased region" description="Polar residues" evidence="1">
    <location>
        <begin position="48"/>
        <end position="60"/>
    </location>
</feature>
<proteinExistence type="predicted"/>
<sequence>MQHRGRKDRGTAARLCEFGCGAGGCRAGRTPSHIGDSASGSHRPFLPSRTTPETEQSLSRHPSHVSRAGHTLTHNDKPLKLPVTTSFLIFLCVVHPGIVLLLFIS</sequence>
<protein>
    <submittedName>
        <fullName evidence="3">Uncharacterized protein</fullName>
    </submittedName>
</protein>